<dbReference type="AlphaFoldDB" id="A0A413R8Z3"/>
<dbReference type="RefSeq" id="WP_117970488.1">
    <property type="nucleotide sequence ID" value="NZ_CAUBDO010000003.1"/>
</dbReference>
<evidence type="ECO:0000313" key="2">
    <source>
        <dbReference type="Proteomes" id="UP000284779"/>
    </source>
</evidence>
<reference evidence="1 2" key="1">
    <citation type="submission" date="2018-08" db="EMBL/GenBank/DDBJ databases">
        <title>A genome reference for cultivated species of the human gut microbiota.</title>
        <authorList>
            <person name="Zou Y."/>
            <person name="Xue W."/>
            <person name="Luo G."/>
        </authorList>
    </citation>
    <scope>NUCLEOTIDE SEQUENCE [LARGE SCALE GENOMIC DNA]</scope>
    <source>
        <strain evidence="1 2">AM44-11BH</strain>
    </source>
</reference>
<organism evidence="1 2">
    <name type="scientific">Eubacterium ventriosum</name>
    <dbReference type="NCBI Taxonomy" id="39496"/>
    <lineage>
        <taxon>Bacteria</taxon>
        <taxon>Bacillati</taxon>
        <taxon>Bacillota</taxon>
        <taxon>Clostridia</taxon>
        <taxon>Eubacteriales</taxon>
        <taxon>Eubacteriaceae</taxon>
        <taxon>Eubacterium</taxon>
    </lineage>
</organism>
<proteinExistence type="predicted"/>
<comment type="caution">
    <text evidence="1">The sequence shown here is derived from an EMBL/GenBank/DDBJ whole genome shotgun (WGS) entry which is preliminary data.</text>
</comment>
<name>A0A413R8Z3_9FIRM</name>
<keyword evidence="2" id="KW-1185">Reference proteome</keyword>
<gene>
    <name evidence="1" type="ORF">DW944_06540</name>
</gene>
<sequence length="305" mass="36603">METIYDELKDINSWIKYTPMEGQYYKYKSNIIYAACKIADLYYQVCNARMSLHFYMDYDKYSMMSDSKMAILSTKKYFVENALLYYNFAVDYLWQVLWLYYDNSENNFKIPINELYQKIMKECNFNDLIRGLTEIQENKIVEVLKDNFTNRNKLFKIIREYYNYLKHRAIFHTPSLGDNSNIGIIEWPTLIREKDSGTEMISYRIPLIARTELDMNELSDLLIKFDKNFVGICEYFFDIIIPRDYVTARKFKIESGRQYIIEHLKELDEYSKKHSEIISAMKCEMICASKFYVTNKTTYDDISCL</sequence>
<protein>
    <recommendedName>
        <fullName evidence="3">Cthe-2314-like HEPN domain-containing protein</fullName>
    </recommendedName>
</protein>
<accession>A0A413R8Z3</accession>
<dbReference type="EMBL" id="QSFD01000005">
    <property type="protein sequence ID" value="RHA18724.1"/>
    <property type="molecule type" value="Genomic_DNA"/>
</dbReference>
<dbReference type="Proteomes" id="UP000284779">
    <property type="component" value="Unassembled WGS sequence"/>
</dbReference>
<evidence type="ECO:0008006" key="3">
    <source>
        <dbReference type="Google" id="ProtNLM"/>
    </source>
</evidence>
<evidence type="ECO:0000313" key="1">
    <source>
        <dbReference type="EMBL" id="RHA18724.1"/>
    </source>
</evidence>